<dbReference type="AlphaFoldDB" id="A0A645E2W2"/>
<evidence type="ECO:0000313" key="1">
    <source>
        <dbReference type="EMBL" id="MPM95891.1"/>
    </source>
</evidence>
<sequence>MFNLRFVRYGKQADGKATSRYRFLLQSGFIGYHNLTNCICLRIGLVIGIFRIGINRGNILLAGIQEIE</sequence>
<organism evidence="1">
    <name type="scientific">bioreactor metagenome</name>
    <dbReference type="NCBI Taxonomy" id="1076179"/>
    <lineage>
        <taxon>unclassified sequences</taxon>
        <taxon>metagenomes</taxon>
        <taxon>ecological metagenomes</taxon>
    </lineage>
</organism>
<dbReference type="EMBL" id="VSSQ01042326">
    <property type="protein sequence ID" value="MPM95891.1"/>
    <property type="molecule type" value="Genomic_DNA"/>
</dbReference>
<gene>
    <name evidence="1" type="ORF">SDC9_143047</name>
</gene>
<protein>
    <submittedName>
        <fullName evidence="1">Uncharacterized protein</fullName>
    </submittedName>
</protein>
<proteinExistence type="predicted"/>
<accession>A0A645E2W2</accession>
<reference evidence="1" key="1">
    <citation type="submission" date="2019-08" db="EMBL/GenBank/DDBJ databases">
        <authorList>
            <person name="Kucharzyk K."/>
            <person name="Murdoch R.W."/>
            <person name="Higgins S."/>
            <person name="Loffler F."/>
        </authorList>
    </citation>
    <scope>NUCLEOTIDE SEQUENCE</scope>
</reference>
<comment type="caution">
    <text evidence="1">The sequence shown here is derived from an EMBL/GenBank/DDBJ whole genome shotgun (WGS) entry which is preliminary data.</text>
</comment>
<name>A0A645E2W2_9ZZZZ</name>